<feature type="compositionally biased region" description="Polar residues" evidence="1">
    <location>
        <begin position="83"/>
        <end position="92"/>
    </location>
</feature>
<feature type="compositionally biased region" description="Polar residues" evidence="1">
    <location>
        <begin position="439"/>
        <end position="448"/>
    </location>
</feature>
<feature type="domain" description="Leucine-rich repeat-containing protein 37 N-terminal" evidence="2">
    <location>
        <begin position="338"/>
        <end position="385"/>
    </location>
</feature>
<reference evidence="3" key="3">
    <citation type="submission" date="2025-09" db="UniProtKB">
        <authorList>
            <consortium name="Ensembl"/>
        </authorList>
    </citation>
    <scope>IDENTIFICATION</scope>
</reference>
<organism evidence="3 4">
    <name type="scientific">Pongo abelii</name>
    <name type="common">Sumatran orangutan</name>
    <name type="synonym">Pongo pygmaeus abelii</name>
    <dbReference type="NCBI Taxonomy" id="9601"/>
    <lineage>
        <taxon>Eukaryota</taxon>
        <taxon>Metazoa</taxon>
        <taxon>Chordata</taxon>
        <taxon>Craniata</taxon>
        <taxon>Vertebrata</taxon>
        <taxon>Euteleostomi</taxon>
        <taxon>Mammalia</taxon>
        <taxon>Eutheria</taxon>
        <taxon>Euarchontoglires</taxon>
        <taxon>Primates</taxon>
        <taxon>Haplorrhini</taxon>
        <taxon>Catarrhini</taxon>
        <taxon>Hominidae</taxon>
        <taxon>Pongo</taxon>
    </lineage>
</organism>
<feature type="domain" description="Leucine-rich repeat-containing protein 37 N-terminal" evidence="2">
    <location>
        <begin position="66"/>
        <end position="135"/>
    </location>
</feature>
<dbReference type="InParanoid" id="H2NT80"/>
<proteinExistence type="predicted"/>
<gene>
    <name evidence="3" type="primary">LRRC37B</name>
</gene>
<feature type="compositionally biased region" description="Polar residues" evidence="1">
    <location>
        <begin position="37"/>
        <end position="51"/>
    </location>
</feature>
<dbReference type="InterPro" id="IPR032675">
    <property type="entry name" value="LRR_dom_sf"/>
</dbReference>
<reference evidence="3" key="2">
    <citation type="submission" date="2025-08" db="UniProtKB">
        <authorList>
            <consortium name="Ensembl"/>
        </authorList>
    </citation>
    <scope>IDENTIFICATION</scope>
</reference>
<feature type="domain" description="Leucine-rich repeat-containing protein 37 N-terminal" evidence="2">
    <location>
        <begin position="390"/>
        <end position="440"/>
    </location>
</feature>
<feature type="compositionally biased region" description="Polar residues" evidence="1">
    <location>
        <begin position="407"/>
        <end position="418"/>
    </location>
</feature>
<evidence type="ECO:0000259" key="2">
    <source>
        <dbReference type="Pfam" id="PF15779"/>
    </source>
</evidence>
<sequence length="611" mass="66537">MDTLYPGSLPLELQVNADEPPGPPEQVGLSQFHLEPKSQNPETLEDIQSSSLQEEAPAQLLQLPQEVETSTQQEAPALPPESSMESLAQTPLNHEVTVQPPGEDQAHYDLPNITVRPADVEVTMTSEPKSETESSQAQQEAPIQPPEEVEPSATQQEAPTEPPGPPMEPELSPKFPQEVEPSVTQQEATVQAPEAPKEVEPSRQQMVPVQLPEPPKEVAAQPPAHYEVTDPGQDPAQHSTLPSVTVQPLDLGLTIIPESTTEVEFSPTMQETPTQPPKKVVPHLVYQEVTIPTPGQDQAQHPMSPGITVQSLDLGLTITPGPTMEVEHSIPLKRTIVLPKHLKVTLPHPDQVQTQHSHLTEATVQPLDLGLTITPESTTEVESSTALMTTAPPPEHPEVTLPPSDKGQAQHSHLTEATVQPLVLELSKTTEPTTEIKPSPTTEETSAQPPDPGLAITPEPTTEIGHSTVLEKTTAPHPDQVQTLHRSLTEVTGPPTKLEYSQGSLVQSETAPEEQMASTSTNICELCTCGDETLSCVDLSPKQRLHQVPVPEPNTYNGIFTTLNFQGNYISYIDGNVWKAYSWTEKLILSENYLTELHKDSFEGLLSLQYL</sequence>
<feature type="domain" description="Leucine-rich repeat-containing protein 37 N-terminal" evidence="2">
    <location>
        <begin position="262"/>
        <end position="329"/>
    </location>
</feature>
<evidence type="ECO:0000313" key="3">
    <source>
        <dbReference type="Ensembl" id="ENSPPYP00000009149.2"/>
    </source>
</evidence>
<feature type="compositionally biased region" description="Low complexity" evidence="1">
    <location>
        <begin position="52"/>
        <end position="68"/>
    </location>
</feature>
<dbReference type="AlphaFoldDB" id="H2NT80"/>
<dbReference type="Ensembl" id="ENSPPYT00000009519.2">
    <property type="protein sequence ID" value="ENSPPYP00000009149.2"/>
    <property type="gene ID" value="ENSPPYG00000040619.1"/>
</dbReference>
<protein>
    <submittedName>
        <fullName evidence="3">Leucine rich repeat containing 37B</fullName>
    </submittedName>
</protein>
<feature type="region of interest" description="Disordered" evidence="1">
    <location>
        <begin position="1"/>
        <end position="236"/>
    </location>
</feature>
<keyword evidence="4" id="KW-1185">Reference proteome</keyword>
<dbReference type="PANTHER" id="PTHR23045:SF9">
    <property type="entry name" value="LEUCINE RICH REPEAT CONTAINING 37A-RELATED"/>
    <property type="match status" value="1"/>
</dbReference>
<dbReference type="InterPro" id="IPR015753">
    <property type="entry name" value="LRRC37"/>
</dbReference>
<evidence type="ECO:0000256" key="1">
    <source>
        <dbReference type="SAM" id="MobiDB-lite"/>
    </source>
</evidence>
<dbReference type="SUPFAM" id="SSF52058">
    <property type="entry name" value="L domain-like"/>
    <property type="match status" value="1"/>
</dbReference>
<dbReference type="eggNOG" id="ENOG502QVVG">
    <property type="taxonomic scope" value="Eukaryota"/>
</dbReference>
<dbReference type="HOGENOM" id="CLU_1135757_0_0_1"/>
<dbReference type="Gene3D" id="3.80.10.10">
    <property type="entry name" value="Ribonuclease Inhibitor"/>
    <property type="match status" value="1"/>
</dbReference>
<dbReference type="InterPro" id="IPR032754">
    <property type="entry name" value="LRRC37_N"/>
</dbReference>
<reference evidence="3 4" key="1">
    <citation type="submission" date="2008-02" db="EMBL/GenBank/DDBJ databases">
        <title>A 6x draft sequence assembly of the Pongo pygmaeus abelii genome.</title>
        <authorList>
            <person name="Wilson R.K."/>
            <person name="Mardis E."/>
        </authorList>
    </citation>
    <scope>NUCLEOTIDE SEQUENCE [LARGE SCALE GENOMIC DNA]</scope>
</reference>
<dbReference type="Pfam" id="PF15779">
    <property type="entry name" value="LRRC37"/>
    <property type="match status" value="4"/>
</dbReference>
<dbReference type="GeneTree" id="ENSGT00530000063282"/>
<evidence type="ECO:0000313" key="4">
    <source>
        <dbReference type="Proteomes" id="UP000001595"/>
    </source>
</evidence>
<dbReference type="PANTHER" id="PTHR23045">
    <property type="entry name" value="LEUCINE-RICH REPEAT-CONTAINING PROTEIN 37A"/>
    <property type="match status" value="1"/>
</dbReference>
<name>H2NT80_PONAB</name>
<accession>H2NT80</accession>
<dbReference type="Proteomes" id="UP000001595">
    <property type="component" value="Chromosome 17"/>
</dbReference>
<feature type="region of interest" description="Disordered" evidence="1">
    <location>
        <begin position="378"/>
        <end position="461"/>
    </location>
</feature>